<sequence length="120" mass="13299">MTDTVDTFRQGATAYRNARDWAKEQRDEAIKRANKRVNDGQVRTLAVDASFGGVSSFTIDASLDGIYTIEALSQESQSSLNKDSHTTADPPDSETSTDELALDYTHPAKRSRHSKRSHQP</sequence>
<dbReference type="AlphaFoldDB" id="U1GLY7"/>
<protein>
    <submittedName>
        <fullName evidence="2">Uncharacterized protein</fullName>
    </submittedName>
</protein>
<feature type="compositionally biased region" description="Acidic residues" evidence="1">
    <location>
        <begin position="91"/>
        <end position="101"/>
    </location>
</feature>
<dbReference type="OrthoDB" id="4184638at2759"/>
<accession>U1GLY7</accession>
<dbReference type="Proteomes" id="UP000019373">
    <property type="component" value="Unassembled WGS sequence"/>
</dbReference>
<reference evidence="3" key="1">
    <citation type="journal article" date="2014" name="BMC Genomics">
        <title>Genome characteristics reveal the impact of lichenization on lichen-forming fungus Endocarpon pusillum Hedwig (Verrucariales, Ascomycota).</title>
        <authorList>
            <person name="Wang Y.-Y."/>
            <person name="Liu B."/>
            <person name="Zhang X.-Y."/>
            <person name="Zhou Q.-M."/>
            <person name="Zhang T."/>
            <person name="Li H."/>
            <person name="Yu Y.-F."/>
            <person name="Zhang X.-L."/>
            <person name="Hao X.-Y."/>
            <person name="Wang M."/>
            <person name="Wang L."/>
            <person name="Wei J.-C."/>
        </authorList>
    </citation>
    <scope>NUCLEOTIDE SEQUENCE [LARGE SCALE GENOMIC DNA]</scope>
    <source>
        <strain evidence="3">Z07020 / HMAS-L-300199</strain>
    </source>
</reference>
<dbReference type="GeneID" id="19238128"/>
<feature type="compositionally biased region" description="Basic residues" evidence="1">
    <location>
        <begin position="107"/>
        <end position="120"/>
    </location>
</feature>
<proteinExistence type="predicted"/>
<dbReference type="RefSeq" id="XP_007801021.1">
    <property type="nucleotide sequence ID" value="XM_007802830.1"/>
</dbReference>
<gene>
    <name evidence="2" type="ORF">EPUS_03080</name>
</gene>
<evidence type="ECO:0000313" key="2">
    <source>
        <dbReference type="EMBL" id="ERF73248.1"/>
    </source>
</evidence>
<organism evidence="2 3">
    <name type="scientific">Endocarpon pusillum (strain Z07020 / HMAS-L-300199)</name>
    <name type="common">Lichen-forming fungus</name>
    <dbReference type="NCBI Taxonomy" id="1263415"/>
    <lineage>
        <taxon>Eukaryota</taxon>
        <taxon>Fungi</taxon>
        <taxon>Dikarya</taxon>
        <taxon>Ascomycota</taxon>
        <taxon>Pezizomycotina</taxon>
        <taxon>Eurotiomycetes</taxon>
        <taxon>Chaetothyriomycetidae</taxon>
        <taxon>Verrucariales</taxon>
        <taxon>Verrucariaceae</taxon>
        <taxon>Endocarpon</taxon>
    </lineage>
</organism>
<feature type="region of interest" description="Disordered" evidence="1">
    <location>
        <begin position="74"/>
        <end position="120"/>
    </location>
</feature>
<dbReference type="HOGENOM" id="CLU_135149_0_0_1"/>
<evidence type="ECO:0000256" key="1">
    <source>
        <dbReference type="SAM" id="MobiDB-lite"/>
    </source>
</evidence>
<name>U1GLY7_ENDPU</name>
<keyword evidence="3" id="KW-1185">Reference proteome</keyword>
<dbReference type="EMBL" id="KE720961">
    <property type="protein sequence ID" value="ERF73248.1"/>
    <property type="molecule type" value="Genomic_DNA"/>
</dbReference>
<evidence type="ECO:0000313" key="3">
    <source>
        <dbReference type="Proteomes" id="UP000019373"/>
    </source>
</evidence>